<sequence>MKRLHYRTYTVKQLMLSAPLLLGLVAPFAIANSELTSADPKPTLALYQTVDNSTEPACSFDLPVLGSGATQTLKPEQTCPEVEGAPIEPHSIRIRNVPIATTFLLTDNDRCEKEGSAWIELETTRANASLEKLGIDKIWTYSSYLTNSGLDSSALSRGFKVRAKGDPIQQGKLACIKVTTSAGSR</sequence>
<feature type="chain" id="PRO_5020192116" evidence="1">
    <location>
        <begin position="32"/>
        <end position="185"/>
    </location>
</feature>
<accession>A0A4D6XAG0</accession>
<name>A0A4D6XAG0_PSEPU</name>
<feature type="signal peptide" evidence="1">
    <location>
        <begin position="1"/>
        <end position="31"/>
    </location>
</feature>
<dbReference type="OrthoDB" id="7021843at2"/>
<dbReference type="AlphaFoldDB" id="A0A4D6XAG0"/>
<evidence type="ECO:0000313" key="3">
    <source>
        <dbReference type="Proteomes" id="UP000298551"/>
    </source>
</evidence>
<dbReference type="RefSeq" id="WP_136913545.1">
    <property type="nucleotide sequence ID" value="NZ_CP039371.1"/>
</dbReference>
<gene>
    <name evidence="2" type="ORF">E6B08_08140</name>
</gene>
<keyword evidence="1" id="KW-0732">Signal</keyword>
<protein>
    <submittedName>
        <fullName evidence="2">Uncharacterized protein</fullName>
    </submittedName>
</protein>
<evidence type="ECO:0000313" key="2">
    <source>
        <dbReference type="EMBL" id="QCI11368.1"/>
    </source>
</evidence>
<proteinExistence type="predicted"/>
<dbReference type="EMBL" id="CP039371">
    <property type="protein sequence ID" value="QCI11368.1"/>
    <property type="molecule type" value="Genomic_DNA"/>
</dbReference>
<organism evidence="2 3">
    <name type="scientific">Pseudomonas putida</name>
    <name type="common">Arthrobacter siderocapsulatus</name>
    <dbReference type="NCBI Taxonomy" id="303"/>
    <lineage>
        <taxon>Bacteria</taxon>
        <taxon>Pseudomonadati</taxon>
        <taxon>Pseudomonadota</taxon>
        <taxon>Gammaproteobacteria</taxon>
        <taxon>Pseudomonadales</taxon>
        <taxon>Pseudomonadaceae</taxon>
        <taxon>Pseudomonas</taxon>
    </lineage>
</organism>
<reference evidence="3" key="1">
    <citation type="submission" date="2019-04" db="EMBL/GenBank/DDBJ databases">
        <title>Genome sequence of Pseudomonas putida 1290, an auxin catabolizing strain.</title>
        <authorList>
            <person name="Laird T.S."/>
            <person name="Leveau J.H.J."/>
        </authorList>
    </citation>
    <scope>NUCLEOTIDE SEQUENCE [LARGE SCALE GENOMIC DNA]</scope>
    <source>
        <strain evidence="3">1290</strain>
    </source>
</reference>
<evidence type="ECO:0000256" key="1">
    <source>
        <dbReference type="SAM" id="SignalP"/>
    </source>
</evidence>
<dbReference type="Proteomes" id="UP000298551">
    <property type="component" value="Chromosome"/>
</dbReference>